<comment type="similarity">
    <text evidence="2 6">Belongs to the dTDP-4-dehydrorhamnose reductase family.</text>
</comment>
<dbReference type="InterPro" id="IPR036291">
    <property type="entry name" value="NAD(P)-bd_dom_sf"/>
</dbReference>
<dbReference type="Pfam" id="PF04321">
    <property type="entry name" value="RmlD_sub_bind"/>
    <property type="match status" value="1"/>
</dbReference>
<dbReference type="CDD" id="cd05254">
    <property type="entry name" value="dTDP_HR_like_SDR_e"/>
    <property type="match status" value="1"/>
</dbReference>
<name>A1ZS56_MICM2</name>
<dbReference type="GO" id="GO:0008831">
    <property type="term" value="F:dTDP-4-dehydrorhamnose reductase activity"/>
    <property type="evidence" value="ECO:0007669"/>
    <property type="project" value="UniProtKB-EC"/>
</dbReference>
<dbReference type="PANTHER" id="PTHR10491">
    <property type="entry name" value="DTDP-4-DEHYDRORHAMNOSE REDUCTASE"/>
    <property type="match status" value="1"/>
</dbReference>
<evidence type="ECO:0000259" key="7">
    <source>
        <dbReference type="Pfam" id="PF04321"/>
    </source>
</evidence>
<dbReference type="UniPathway" id="UPA00124"/>
<evidence type="ECO:0000256" key="1">
    <source>
        <dbReference type="ARBA" id="ARBA00004781"/>
    </source>
</evidence>
<organism evidence="8 9">
    <name type="scientific">Microscilla marina ATCC 23134</name>
    <dbReference type="NCBI Taxonomy" id="313606"/>
    <lineage>
        <taxon>Bacteria</taxon>
        <taxon>Pseudomonadati</taxon>
        <taxon>Bacteroidota</taxon>
        <taxon>Cytophagia</taxon>
        <taxon>Cytophagales</taxon>
        <taxon>Microscillaceae</taxon>
        <taxon>Microscilla</taxon>
    </lineage>
</organism>
<comment type="catalytic activity">
    <reaction evidence="5">
        <text>dTDP-beta-L-rhamnose + NADP(+) = dTDP-4-dehydro-beta-L-rhamnose + NADPH + H(+)</text>
        <dbReference type="Rhea" id="RHEA:21796"/>
        <dbReference type="ChEBI" id="CHEBI:15378"/>
        <dbReference type="ChEBI" id="CHEBI:57510"/>
        <dbReference type="ChEBI" id="CHEBI:57783"/>
        <dbReference type="ChEBI" id="CHEBI:58349"/>
        <dbReference type="ChEBI" id="CHEBI:62830"/>
        <dbReference type="EC" id="1.1.1.133"/>
    </reaction>
</comment>
<feature type="domain" description="RmlD-like substrate binding" evidence="7">
    <location>
        <begin position="3"/>
        <end position="301"/>
    </location>
</feature>
<keyword evidence="9" id="KW-1185">Reference proteome</keyword>
<dbReference type="OrthoDB" id="9803892at2"/>
<evidence type="ECO:0000313" key="9">
    <source>
        <dbReference type="Proteomes" id="UP000004095"/>
    </source>
</evidence>
<dbReference type="eggNOG" id="COG1091">
    <property type="taxonomic scope" value="Bacteria"/>
</dbReference>
<comment type="function">
    <text evidence="6">Catalyzes the reduction of dTDP-6-deoxy-L-lyxo-4-hexulose to yield dTDP-L-rhamnose.</text>
</comment>
<reference evidence="8 9" key="1">
    <citation type="submission" date="2007-01" db="EMBL/GenBank/DDBJ databases">
        <authorList>
            <person name="Haygood M."/>
            <person name="Podell S."/>
            <person name="Anderson C."/>
            <person name="Hopkinson B."/>
            <person name="Roe K."/>
            <person name="Barbeau K."/>
            <person name="Gaasterland T."/>
            <person name="Ferriera S."/>
            <person name="Johnson J."/>
            <person name="Kravitz S."/>
            <person name="Beeson K."/>
            <person name="Sutton G."/>
            <person name="Rogers Y.-H."/>
            <person name="Friedman R."/>
            <person name="Frazier M."/>
            <person name="Venter J.C."/>
        </authorList>
    </citation>
    <scope>NUCLEOTIDE SEQUENCE [LARGE SCALE GENOMIC DNA]</scope>
    <source>
        <strain evidence="8 9">ATCC 23134</strain>
    </source>
</reference>
<dbReference type="InterPro" id="IPR029903">
    <property type="entry name" value="RmlD-like-bd"/>
</dbReference>
<evidence type="ECO:0000256" key="2">
    <source>
        <dbReference type="ARBA" id="ARBA00010944"/>
    </source>
</evidence>
<evidence type="ECO:0000256" key="5">
    <source>
        <dbReference type="ARBA" id="ARBA00048200"/>
    </source>
</evidence>
<dbReference type="PANTHER" id="PTHR10491:SF4">
    <property type="entry name" value="METHIONINE ADENOSYLTRANSFERASE 2 SUBUNIT BETA"/>
    <property type="match status" value="1"/>
</dbReference>
<keyword evidence="6" id="KW-0560">Oxidoreductase</keyword>
<gene>
    <name evidence="8" type="ORF">M23134_00745</name>
</gene>
<dbReference type="EC" id="1.1.1.133" evidence="3 6"/>
<comment type="caution">
    <text evidence="8">The sequence shown here is derived from an EMBL/GenBank/DDBJ whole genome shotgun (WGS) entry which is preliminary data.</text>
</comment>
<evidence type="ECO:0000256" key="3">
    <source>
        <dbReference type="ARBA" id="ARBA00012929"/>
    </source>
</evidence>
<accession>A1ZS56</accession>
<dbReference type="AlphaFoldDB" id="A1ZS56"/>
<keyword evidence="6" id="KW-0521">NADP</keyword>
<protein>
    <recommendedName>
        <fullName evidence="4 6">dTDP-4-dehydrorhamnose reductase</fullName>
        <ecNumber evidence="3 6">1.1.1.133</ecNumber>
    </recommendedName>
</protein>
<proteinExistence type="inferred from homology"/>
<evidence type="ECO:0000313" key="8">
    <source>
        <dbReference type="EMBL" id="EAY26779.1"/>
    </source>
</evidence>
<sequence length="311" mass="34552">MQKILITGSNGLLGQKLQQLLITSPYNTTVEVLATSRGNNRCSITNANLRYQSMDITNREEVIATLTEFKPDAVIHTAAMTQVDDCETQRDLCWQLNVNSVEYLIEACQQLKQAGKAPFLVHLSTDFIFDGAAGPYHEEATANPVSYYGESKLAAEQALLASNIQWSIARTVLVYGITEAMSRSNIILWVKKSLEEGKTIHVVNDQWRTPTLAEDLAMGCFLMADKKISGIFNISGKDFLTPYEMAIKTAKYFNLDASLIVKTDASRFSQPAKRPPKTGFILDKAIQQLNYAPRSFDEGIAILDQQLKATV</sequence>
<dbReference type="Proteomes" id="UP000004095">
    <property type="component" value="Unassembled WGS sequence"/>
</dbReference>
<comment type="pathway">
    <text evidence="1 6">Carbohydrate biosynthesis; dTDP-L-rhamnose biosynthesis.</text>
</comment>
<evidence type="ECO:0000256" key="4">
    <source>
        <dbReference type="ARBA" id="ARBA00017099"/>
    </source>
</evidence>
<dbReference type="RefSeq" id="WP_002700280.1">
    <property type="nucleotide sequence ID" value="NZ_AAWS01000030.1"/>
</dbReference>
<dbReference type="InterPro" id="IPR005913">
    <property type="entry name" value="dTDP_dehydrorham_reduct"/>
</dbReference>
<dbReference type="GO" id="GO:0019305">
    <property type="term" value="P:dTDP-rhamnose biosynthetic process"/>
    <property type="evidence" value="ECO:0007669"/>
    <property type="project" value="UniProtKB-UniPathway"/>
</dbReference>
<evidence type="ECO:0000256" key="6">
    <source>
        <dbReference type="RuleBase" id="RU364082"/>
    </source>
</evidence>
<dbReference type="SUPFAM" id="SSF51735">
    <property type="entry name" value="NAD(P)-binding Rossmann-fold domains"/>
    <property type="match status" value="1"/>
</dbReference>
<dbReference type="EMBL" id="AAWS01000030">
    <property type="protein sequence ID" value="EAY26779.1"/>
    <property type="molecule type" value="Genomic_DNA"/>
</dbReference>
<dbReference type="Gene3D" id="3.40.50.720">
    <property type="entry name" value="NAD(P)-binding Rossmann-like Domain"/>
    <property type="match status" value="1"/>
</dbReference>